<dbReference type="InterPro" id="IPR049503">
    <property type="entry name" value="AbiJ_NTD4"/>
</dbReference>
<dbReference type="Proteomes" id="UP000183385">
    <property type="component" value="Unassembled WGS sequence"/>
</dbReference>
<dbReference type="RefSeq" id="WP_074981107.1">
    <property type="nucleotide sequence ID" value="NZ_FOLS01000016.1"/>
</dbReference>
<accession>A0AAQ1HPL4</accession>
<gene>
    <name evidence="2" type="ORF">SAMN05216577_116112</name>
</gene>
<evidence type="ECO:0000313" key="2">
    <source>
        <dbReference type="EMBL" id="SFD09425.1"/>
    </source>
</evidence>
<sequence length="266" mass="29955">MSNSFSKRHGYEPEITVFDDAPPELKAYFLHLVYEIGLGPDALEKIICQILKRLPKQRRQWPGVTDIRQYNVEYLNECRWYKVYDVIEAVAKHYHQGGFLNAAFDNYQKDLNDFFIEHGIGWKLVDGRIEARGSELFEGALRTAKEAMGRAGHNTAERELHEAIGDLSRRPEPDVTGAIQHAAAALECVTRKITNKPTDTFGKLVNDNPGLFPGAMRQVANGIWGYVSQSGRHVEHGNEPVFDEAKLAVSICASVSEYLIHKSGKE</sequence>
<dbReference type="Pfam" id="PF18863">
    <property type="entry name" value="AbiJ_NTD4"/>
    <property type="match status" value="1"/>
</dbReference>
<protein>
    <recommendedName>
        <fullName evidence="1">HEPN AbiJ-N-terminal domain-containing protein</fullName>
    </recommendedName>
</protein>
<comment type="caution">
    <text evidence="2">The sequence shown here is derived from an EMBL/GenBank/DDBJ whole genome shotgun (WGS) entry which is preliminary data.</text>
</comment>
<name>A0AAQ1HPL4_9PSED</name>
<organism evidence="2 3">
    <name type="scientific">Pseudomonas citronellolis</name>
    <dbReference type="NCBI Taxonomy" id="53408"/>
    <lineage>
        <taxon>Bacteria</taxon>
        <taxon>Pseudomonadati</taxon>
        <taxon>Pseudomonadota</taxon>
        <taxon>Gammaproteobacteria</taxon>
        <taxon>Pseudomonadales</taxon>
        <taxon>Pseudomonadaceae</taxon>
        <taxon>Pseudomonas</taxon>
    </lineage>
</organism>
<feature type="domain" description="HEPN AbiJ-N-terminal" evidence="1">
    <location>
        <begin position="4"/>
        <end position="144"/>
    </location>
</feature>
<evidence type="ECO:0000313" key="3">
    <source>
        <dbReference type="Proteomes" id="UP000183385"/>
    </source>
</evidence>
<reference evidence="2 3" key="1">
    <citation type="submission" date="2016-10" db="EMBL/GenBank/DDBJ databases">
        <authorList>
            <person name="Varghese N."/>
            <person name="Submissions S."/>
        </authorList>
    </citation>
    <scope>NUCLEOTIDE SEQUENCE [LARGE SCALE GENOMIC DNA]</scope>
    <source>
        <strain evidence="2 3">LMG 18378</strain>
    </source>
</reference>
<dbReference type="EMBL" id="FOLS01000016">
    <property type="protein sequence ID" value="SFD09425.1"/>
    <property type="molecule type" value="Genomic_DNA"/>
</dbReference>
<keyword evidence="3" id="KW-1185">Reference proteome</keyword>
<evidence type="ECO:0000259" key="1">
    <source>
        <dbReference type="Pfam" id="PF18863"/>
    </source>
</evidence>
<proteinExistence type="predicted"/>
<dbReference type="AlphaFoldDB" id="A0AAQ1HPL4"/>